<dbReference type="OrthoDB" id="6509908at2759"/>
<reference evidence="4" key="2">
    <citation type="submission" date="2007-04" db="EMBL/GenBank/DDBJ databases">
        <title>The genome of the human body louse.</title>
        <authorList>
            <consortium name="The Human Body Louse Genome Consortium"/>
            <person name="Kirkness E."/>
            <person name="Walenz B."/>
            <person name="Hass B."/>
            <person name="Bruggner R."/>
            <person name="Strausberg R."/>
        </authorList>
    </citation>
    <scope>NUCLEOTIDE SEQUENCE</scope>
    <source>
        <strain evidence="4">USDA</strain>
    </source>
</reference>
<dbReference type="HOGENOM" id="CLU_001265_59_2_1"/>
<dbReference type="InterPro" id="IPR011701">
    <property type="entry name" value="MFS"/>
</dbReference>
<dbReference type="GO" id="GO:0008028">
    <property type="term" value="F:monocarboxylic acid transmembrane transporter activity"/>
    <property type="evidence" value="ECO:0007669"/>
    <property type="project" value="TreeGrafter"/>
</dbReference>
<feature type="transmembrane region" description="Helical" evidence="2">
    <location>
        <begin position="101"/>
        <end position="121"/>
    </location>
</feature>
<dbReference type="EnsemblMetazoa" id="PHUM517370-RA">
    <property type="protein sequence ID" value="PHUM517370-PA"/>
    <property type="gene ID" value="PHUM517370"/>
</dbReference>
<dbReference type="CDD" id="cd17352">
    <property type="entry name" value="MFS_MCT_SLC16"/>
    <property type="match status" value="1"/>
</dbReference>
<keyword evidence="2" id="KW-0812">Transmembrane</keyword>
<evidence type="ECO:0000313" key="5">
    <source>
        <dbReference type="EnsemblMetazoa" id="PHUM517370-PA"/>
    </source>
</evidence>
<sequence>MTKNKEKRRKKIVNENKSEYDSYKVKGIDGKWSWFVVFNSFVCNMIVDGMQYTFGNFLNPIADALEASISQTTLIGSIMSGFYNFSGPIAGALGNKFGFRMVAITGSLISSAGLMLSYFAVNIYYLYFIYGVLGGLGFGMIYMASVLTTSVNFDKYRALAVSICVCGTGCGTFLFAPVGDYLVVTIGWRYALVVEGVIILLCVLCALSFKTIEIFKVVPLSPEESGALSRSAHDSIRMLPERRKTLANEVYPTYKEAILYRDSILAAQNDRHSTIISLLQKNSEQELSSVENVSNLGEKPPPVPFHFSIIQTPDDTQERKKMGKFKKFCNVCCFNFWRCSYKQKELTIGDRPMYRDDVFYGNSLSNLKHSHSEGLQYHMSVTRVPDPREIEEHMQRKFCGCQAVTRTIVTMLGLNLLKSKIFLFLCISSFFYTMGLYVPYVFVKNLGMECDIPENYAIWLVSAIGLSNTAGRLLSGVIKNFININSAMFALVCLCFSGIYSTIFFFCCNIYCIASFSCIFGIFTAPFISLRPVIIVDFLGLEKLTNAFGLVLLSQGVASVIGPPLAGMLVESTSKYKYVMYFSGGLMMLSSITLLISTVMNFYKNKYKERS</sequence>
<reference evidence="4" key="1">
    <citation type="submission" date="2007-04" db="EMBL/GenBank/DDBJ databases">
        <title>Annotation of Pediculus humanus corporis strain USDA.</title>
        <authorList>
            <person name="Kirkness E."/>
            <person name="Hannick L."/>
            <person name="Hass B."/>
            <person name="Bruggner R."/>
            <person name="Lawson D."/>
            <person name="Bidwell S."/>
            <person name="Joardar V."/>
            <person name="Caler E."/>
            <person name="Walenz B."/>
            <person name="Inman J."/>
            <person name="Schobel S."/>
            <person name="Galinsky K."/>
            <person name="Amedeo P."/>
            <person name="Strausberg R."/>
        </authorList>
    </citation>
    <scope>NUCLEOTIDE SEQUENCE</scope>
    <source>
        <strain evidence="4">USDA</strain>
    </source>
</reference>
<dbReference type="InParanoid" id="E0VYR8"/>
<dbReference type="Gene3D" id="1.20.1250.20">
    <property type="entry name" value="MFS general substrate transporter like domains"/>
    <property type="match status" value="2"/>
</dbReference>
<feature type="transmembrane region" description="Helical" evidence="2">
    <location>
        <begin position="74"/>
        <end position="94"/>
    </location>
</feature>
<dbReference type="InterPro" id="IPR020846">
    <property type="entry name" value="MFS_dom"/>
</dbReference>
<dbReference type="PROSITE" id="PS50850">
    <property type="entry name" value="MFS"/>
    <property type="match status" value="1"/>
</dbReference>
<dbReference type="VEuPathDB" id="VectorBase:PHUM517370"/>
<evidence type="ECO:0000256" key="1">
    <source>
        <dbReference type="ARBA" id="ARBA00004141"/>
    </source>
</evidence>
<feature type="domain" description="Major facilitator superfamily (MFS) profile" evidence="3">
    <location>
        <begin position="32"/>
        <end position="608"/>
    </location>
</feature>
<protein>
    <submittedName>
        <fullName evidence="4 5">Monocarboxylate transporter, putative</fullName>
    </submittedName>
</protein>
<feature type="transmembrane region" description="Helical" evidence="2">
    <location>
        <begin position="421"/>
        <end position="443"/>
    </location>
</feature>
<comment type="subcellular location">
    <subcellularLocation>
        <location evidence="1">Membrane</location>
        <topology evidence="1">Multi-pass membrane protein</topology>
    </subcellularLocation>
</comment>
<dbReference type="PANTHER" id="PTHR11360:SF238">
    <property type="entry name" value="SD10469P"/>
    <property type="match status" value="1"/>
</dbReference>
<dbReference type="InterPro" id="IPR050327">
    <property type="entry name" value="Proton-linked_MCT"/>
</dbReference>
<dbReference type="Pfam" id="PF07690">
    <property type="entry name" value="MFS_1"/>
    <property type="match status" value="2"/>
</dbReference>
<dbReference type="RefSeq" id="XP_002431262.1">
    <property type="nucleotide sequence ID" value="XM_002431217.1"/>
</dbReference>
<feature type="transmembrane region" description="Helical" evidence="2">
    <location>
        <begin position="159"/>
        <end position="178"/>
    </location>
</feature>
<feature type="transmembrane region" description="Helical" evidence="2">
    <location>
        <begin position="513"/>
        <end position="534"/>
    </location>
</feature>
<feature type="transmembrane region" description="Helical" evidence="2">
    <location>
        <begin position="546"/>
        <end position="566"/>
    </location>
</feature>
<dbReference type="KEGG" id="phu:Phum_PHUM517370"/>
<feature type="transmembrane region" description="Helical" evidence="2">
    <location>
        <begin position="32"/>
        <end position="54"/>
    </location>
</feature>
<dbReference type="GeneID" id="8233247"/>
<gene>
    <name evidence="5" type="primary">8233247</name>
    <name evidence="4" type="ORF">Phum_PHUM517370</name>
</gene>
<evidence type="ECO:0000313" key="6">
    <source>
        <dbReference type="Proteomes" id="UP000009046"/>
    </source>
</evidence>
<reference evidence="5" key="3">
    <citation type="submission" date="2021-02" db="UniProtKB">
        <authorList>
            <consortium name="EnsemblMetazoa"/>
        </authorList>
    </citation>
    <scope>IDENTIFICATION</scope>
    <source>
        <strain evidence="5">USDA</strain>
    </source>
</reference>
<dbReference type="Proteomes" id="UP000009046">
    <property type="component" value="Unassembled WGS sequence"/>
</dbReference>
<dbReference type="PANTHER" id="PTHR11360">
    <property type="entry name" value="MONOCARBOXYLATE TRANSPORTER"/>
    <property type="match status" value="1"/>
</dbReference>
<feature type="transmembrane region" description="Helical" evidence="2">
    <location>
        <begin position="190"/>
        <end position="209"/>
    </location>
</feature>
<feature type="transmembrane region" description="Helical" evidence="2">
    <location>
        <begin position="127"/>
        <end position="147"/>
    </location>
</feature>
<keyword evidence="2" id="KW-1133">Transmembrane helix</keyword>
<evidence type="ECO:0000313" key="4">
    <source>
        <dbReference type="EMBL" id="EEB18524.1"/>
    </source>
</evidence>
<name>E0VYR8_PEDHC</name>
<accession>E0VYR8</accession>
<keyword evidence="2" id="KW-0472">Membrane</keyword>
<feature type="transmembrane region" description="Helical" evidence="2">
    <location>
        <begin position="487"/>
        <end position="507"/>
    </location>
</feature>
<dbReference type="GO" id="GO:0016020">
    <property type="term" value="C:membrane"/>
    <property type="evidence" value="ECO:0007669"/>
    <property type="project" value="UniProtKB-SubCell"/>
</dbReference>
<proteinExistence type="predicted"/>
<dbReference type="EMBL" id="DS235846">
    <property type="protein sequence ID" value="EEB18524.1"/>
    <property type="molecule type" value="Genomic_DNA"/>
</dbReference>
<dbReference type="CTD" id="8233247"/>
<dbReference type="AlphaFoldDB" id="E0VYR8"/>
<evidence type="ECO:0000259" key="3">
    <source>
        <dbReference type="PROSITE" id="PS50850"/>
    </source>
</evidence>
<dbReference type="InterPro" id="IPR036259">
    <property type="entry name" value="MFS_trans_sf"/>
</dbReference>
<dbReference type="eggNOG" id="KOG2504">
    <property type="taxonomic scope" value="Eukaryota"/>
</dbReference>
<feature type="transmembrane region" description="Helical" evidence="2">
    <location>
        <begin position="455"/>
        <end position="475"/>
    </location>
</feature>
<organism>
    <name type="scientific">Pediculus humanus subsp. corporis</name>
    <name type="common">Body louse</name>
    <dbReference type="NCBI Taxonomy" id="121224"/>
    <lineage>
        <taxon>Eukaryota</taxon>
        <taxon>Metazoa</taxon>
        <taxon>Ecdysozoa</taxon>
        <taxon>Arthropoda</taxon>
        <taxon>Hexapoda</taxon>
        <taxon>Insecta</taxon>
        <taxon>Pterygota</taxon>
        <taxon>Neoptera</taxon>
        <taxon>Paraneoptera</taxon>
        <taxon>Psocodea</taxon>
        <taxon>Troctomorpha</taxon>
        <taxon>Phthiraptera</taxon>
        <taxon>Anoplura</taxon>
        <taxon>Pediculidae</taxon>
        <taxon>Pediculus</taxon>
    </lineage>
</organism>
<evidence type="ECO:0000256" key="2">
    <source>
        <dbReference type="SAM" id="Phobius"/>
    </source>
</evidence>
<dbReference type="SUPFAM" id="SSF103473">
    <property type="entry name" value="MFS general substrate transporter"/>
    <property type="match status" value="1"/>
</dbReference>
<feature type="transmembrane region" description="Helical" evidence="2">
    <location>
        <begin position="578"/>
        <end position="603"/>
    </location>
</feature>
<keyword evidence="6" id="KW-1185">Reference proteome</keyword>
<dbReference type="OMA" id="ICASNAF"/>
<dbReference type="EMBL" id="AAZO01006287">
    <property type="status" value="NOT_ANNOTATED_CDS"/>
    <property type="molecule type" value="Genomic_DNA"/>
</dbReference>